<dbReference type="EMBL" id="CP097505">
    <property type="protein sequence ID" value="URD92359.1"/>
    <property type="molecule type" value="Genomic_DNA"/>
</dbReference>
<sequence>MRPFADLMWRPHHLTNFSGATRQGNMRERERESSVPGAGRSTLMV</sequence>
<name>A0A9E7F9S4_9LILI</name>
<dbReference type="AlphaFoldDB" id="A0A9E7F9S4"/>
<protein>
    <submittedName>
        <fullName evidence="2">Uncharacterized protein</fullName>
    </submittedName>
</protein>
<evidence type="ECO:0000313" key="2">
    <source>
        <dbReference type="EMBL" id="URD92359.1"/>
    </source>
</evidence>
<accession>A0A9E7F9S4</accession>
<dbReference type="Proteomes" id="UP001055439">
    <property type="component" value="Chromosome 3"/>
</dbReference>
<reference evidence="2" key="1">
    <citation type="submission" date="2022-05" db="EMBL/GenBank/DDBJ databases">
        <title>The Musa troglodytarum L. genome provides insights into the mechanism of non-climacteric behaviour and enrichment of carotenoids.</title>
        <authorList>
            <person name="Wang J."/>
        </authorList>
    </citation>
    <scope>NUCLEOTIDE SEQUENCE</scope>
    <source>
        <tissue evidence="2">Leaf</tissue>
    </source>
</reference>
<feature type="region of interest" description="Disordered" evidence="1">
    <location>
        <begin position="16"/>
        <end position="45"/>
    </location>
</feature>
<evidence type="ECO:0000313" key="3">
    <source>
        <dbReference type="Proteomes" id="UP001055439"/>
    </source>
</evidence>
<gene>
    <name evidence="2" type="ORF">MUK42_31438</name>
</gene>
<organism evidence="2 3">
    <name type="scientific">Musa troglodytarum</name>
    <name type="common">fe'i banana</name>
    <dbReference type="NCBI Taxonomy" id="320322"/>
    <lineage>
        <taxon>Eukaryota</taxon>
        <taxon>Viridiplantae</taxon>
        <taxon>Streptophyta</taxon>
        <taxon>Embryophyta</taxon>
        <taxon>Tracheophyta</taxon>
        <taxon>Spermatophyta</taxon>
        <taxon>Magnoliopsida</taxon>
        <taxon>Liliopsida</taxon>
        <taxon>Zingiberales</taxon>
        <taxon>Musaceae</taxon>
        <taxon>Musa</taxon>
    </lineage>
</organism>
<proteinExistence type="predicted"/>
<keyword evidence="3" id="KW-1185">Reference proteome</keyword>
<evidence type="ECO:0000256" key="1">
    <source>
        <dbReference type="SAM" id="MobiDB-lite"/>
    </source>
</evidence>